<dbReference type="EMBL" id="CP108110">
    <property type="protein sequence ID" value="WUQ86187.1"/>
    <property type="molecule type" value="Genomic_DNA"/>
</dbReference>
<accession>A0ABZ1U4S1</accession>
<evidence type="ECO:0000313" key="3">
    <source>
        <dbReference type="Proteomes" id="UP001432222"/>
    </source>
</evidence>
<organism evidence="2 3">
    <name type="scientific">Kitasatospora purpeofusca</name>
    <dbReference type="NCBI Taxonomy" id="67352"/>
    <lineage>
        <taxon>Bacteria</taxon>
        <taxon>Bacillati</taxon>
        <taxon>Actinomycetota</taxon>
        <taxon>Actinomycetes</taxon>
        <taxon>Kitasatosporales</taxon>
        <taxon>Streptomycetaceae</taxon>
        <taxon>Kitasatospora</taxon>
    </lineage>
</organism>
<feature type="region of interest" description="Disordered" evidence="1">
    <location>
        <begin position="1"/>
        <end position="27"/>
    </location>
</feature>
<evidence type="ECO:0000256" key="1">
    <source>
        <dbReference type="SAM" id="MobiDB-lite"/>
    </source>
</evidence>
<reference evidence="2" key="1">
    <citation type="submission" date="2022-10" db="EMBL/GenBank/DDBJ databases">
        <title>The complete genomes of actinobacterial strains from the NBC collection.</title>
        <authorList>
            <person name="Joergensen T.S."/>
            <person name="Alvarez Arevalo M."/>
            <person name="Sterndorff E.B."/>
            <person name="Faurdal D."/>
            <person name="Vuksanovic O."/>
            <person name="Mourched A.-S."/>
            <person name="Charusanti P."/>
            <person name="Shaw S."/>
            <person name="Blin K."/>
            <person name="Weber T."/>
        </authorList>
    </citation>
    <scope>NUCLEOTIDE SEQUENCE</scope>
    <source>
        <strain evidence="2">NBC_00222</strain>
    </source>
</reference>
<protein>
    <submittedName>
        <fullName evidence="2">Uncharacterized protein</fullName>
    </submittedName>
</protein>
<proteinExistence type="predicted"/>
<dbReference type="RefSeq" id="WP_328956829.1">
    <property type="nucleotide sequence ID" value="NZ_CP108110.1"/>
</dbReference>
<evidence type="ECO:0000313" key="2">
    <source>
        <dbReference type="EMBL" id="WUQ86187.1"/>
    </source>
</evidence>
<gene>
    <name evidence="2" type="ORF">OHA16_26460</name>
</gene>
<keyword evidence="3" id="KW-1185">Reference proteome</keyword>
<name>A0ABZ1U4S1_9ACTN</name>
<sequence>MKQGRSTFVRPTVHGPTGTLDRTVTTQGNTYSTPIDAWFGHAEEPTVYRTRIDAITAPLLEMDQDELMLG</sequence>
<dbReference type="Proteomes" id="UP001432222">
    <property type="component" value="Chromosome"/>
</dbReference>